<protein>
    <submittedName>
        <fullName evidence="2">Uncharacterized protein</fullName>
    </submittedName>
</protein>
<accession>A0A4U5QCE2</accession>
<dbReference type="EMBL" id="RCHU01000307">
    <property type="protein sequence ID" value="TKS07842.1"/>
    <property type="molecule type" value="Genomic_DNA"/>
</dbReference>
<reference evidence="2" key="1">
    <citation type="submission" date="2018-10" db="EMBL/GenBank/DDBJ databases">
        <title>Population genomic analysis revealed the cold adaptation of white poplar.</title>
        <authorList>
            <person name="Liu Y.-J."/>
        </authorList>
    </citation>
    <scope>NUCLEOTIDE SEQUENCE [LARGE SCALE GENOMIC DNA]</scope>
    <source>
        <strain evidence="2">PAL-ZL1</strain>
    </source>
</reference>
<proteinExistence type="predicted"/>
<keyword evidence="1" id="KW-0472">Membrane</keyword>
<keyword evidence="1" id="KW-1133">Transmembrane helix</keyword>
<feature type="transmembrane region" description="Helical" evidence="1">
    <location>
        <begin position="101"/>
        <end position="128"/>
    </location>
</feature>
<dbReference type="AlphaFoldDB" id="A0A4U5QCE2"/>
<comment type="caution">
    <text evidence="2">The sequence shown here is derived from an EMBL/GenBank/DDBJ whole genome shotgun (WGS) entry which is preliminary data.</text>
</comment>
<keyword evidence="1" id="KW-0812">Transmembrane</keyword>
<sequence length="133" mass="14167">MDLDELGHVVPDAWPADASAAVGPALKPSERSSGPAVRIPEELEVAQSAKAPVSDRSCLILVVATTDNFVLCDRSGVKNSEIVSEKGRFVERENNSRKKEILFVGVGFVILFPSFFLQVGLVAATVVACCCCC</sequence>
<evidence type="ECO:0000313" key="2">
    <source>
        <dbReference type="EMBL" id="TKS07842.1"/>
    </source>
</evidence>
<name>A0A4U5QCE2_POPAL</name>
<evidence type="ECO:0000256" key="1">
    <source>
        <dbReference type="SAM" id="Phobius"/>
    </source>
</evidence>
<organism evidence="2">
    <name type="scientific">Populus alba</name>
    <name type="common">White poplar</name>
    <dbReference type="NCBI Taxonomy" id="43335"/>
    <lineage>
        <taxon>Eukaryota</taxon>
        <taxon>Viridiplantae</taxon>
        <taxon>Streptophyta</taxon>
        <taxon>Embryophyta</taxon>
        <taxon>Tracheophyta</taxon>
        <taxon>Spermatophyta</taxon>
        <taxon>Magnoliopsida</taxon>
        <taxon>eudicotyledons</taxon>
        <taxon>Gunneridae</taxon>
        <taxon>Pentapetalae</taxon>
        <taxon>rosids</taxon>
        <taxon>fabids</taxon>
        <taxon>Malpighiales</taxon>
        <taxon>Salicaceae</taxon>
        <taxon>Saliceae</taxon>
        <taxon>Populus</taxon>
    </lineage>
</organism>
<gene>
    <name evidence="2" type="ORF">D5086_0000108820</name>
</gene>